<comment type="caution">
    <text evidence="2">The sequence shown here is derived from an EMBL/GenBank/DDBJ whole genome shotgun (WGS) entry which is preliminary data.</text>
</comment>
<dbReference type="GO" id="GO:0003677">
    <property type="term" value="F:DNA binding"/>
    <property type="evidence" value="ECO:0007669"/>
    <property type="project" value="UniProtKB-KW"/>
</dbReference>
<evidence type="ECO:0000313" key="3">
    <source>
        <dbReference type="Proteomes" id="UP000324282"/>
    </source>
</evidence>
<name>A0A5S5B2X3_STUST</name>
<keyword evidence="2" id="KW-0238">DNA-binding</keyword>
<evidence type="ECO:0000259" key="1">
    <source>
        <dbReference type="Pfam" id="PF09836"/>
    </source>
</evidence>
<organism evidence="2 3">
    <name type="scientific">Stutzerimonas stutzeri</name>
    <name type="common">Pseudomonas stutzeri</name>
    <dbReference type="NCBI Taxonomy" id="316"/>
    <lineage>
        <taxon>Bacteria</taxon>
        <taxon>Pseudomonadati</taxon>
        <taxon>Pseudomonadota</taxon>
        <taxon>Gammaproteobacteria</taxon>
        <taxon>Pseudomonadales</taxon>
        <taxon>Pseudomonadaceae</taxon>
        <taxon>Stutzerimonas</taxon>
    </lineage>
</organism>
<protein>
    <submittedName>
        <fullName evidence="2">Putative DNA-binding protein</fullName>
    </submittedName>
</protein>
<gene>
    <name evidence="2" type="ORF">A9A72_12489</name>
</gene>
<dbReference type="InterPro" id="IPR018640">
    <property type="entry name" value="DUF2063"/>
</dbReference>
<dbReference type="AlphaFoldDB" id="A0A5S5B2X3"/>
<proteinExistence type="predicted"/>
<sequence>MRSGCLRKGGDMTLTLADFQDGLAEALWTDEPMGPGPSAANPPTDWLARLAAQPGFAVYRNTVLKGCVDALRANFPTVERLVGAEWMSAAARVFAQQCPPTQPQLVRYGERFADFLERFEPARDLPYLAEVARLDQLWLLAFAAPEHPRLELHTLSSMAPAQLAELRLRPSAAAHWHWSGMPAFTLWRCNRERAELPDPLLWQGEGTLLCRRDNRVVWQPLSLGGCAFLDACADGHTLASASDLALESQPALDFNALLAGLFAAQVFAAE</sequence>
<evidence type="ECO:0000313" key="2">
    <source>
        <dbReference type="EMBL" id="TYP61355.1"/>
    </source>
</evidence>
<dbReference type="InterPro" id="IPR044922">
    <property type="entry name" value="DUF2063_N_sf"/>
</dbReference>
<reference evidence="2 3" key="1">
    <citation type="submission" date="2019-07" db="EMBL/GenBank/DDBJ databases">
        <title>Deep subsurface shale carbon reservoir microbial communities from Ohio and West Virginia, USA.</title>
        <authorList>
            <person name="Wrighton K."/>
        </authorList>
    </citation>
    <scope>NUCLEOTIDE SEQUENCE [LARGE SCALE GENOMIC DNA]</scope>
    <source>
        <strain evidence="2 3">NP_8Ht</strain>
    </source>
</reference>
<feature type="domain" description="Putative DNA-binding" evidence="1">
    <location>
        <begin position="19"/>
        <end position="116"/>
    </location>
</feature>
<dbReference type="Pfam" id="PF09836">
    <property type="entry name" value="DUF2063"/>
    <property type="match status" value="1"/>
</dbReference>
<accession>A0A5S5B2X3</accession>
<dbReference type="EMBL" id="VNHQ01000014">
    <property type="protein sequence ID" value="TYP61355.1"/>
    <property type="molecule type" value="Genomic_DNA"/>
</dbReference>
<dbReference type="Proteomes" id="UP000324282">
    <property type="component" value="Unassembled WGS sequence"/>
</dbReference>
<dbReference type="Gene3D" id="1.10.150.690">
    <property type="entry name" value="DUF2063"/>
    <property type="match status" value="1"/>
</dbReference>